<name>W4KN90_HETIT</name>
<evidence type="ECO:0000256" key="1">
    <source>
        <dbReference type="SAM" id="MobiDB-lite"/>
    </source>
</evidence>
<dbReference type="GeneID" id="20672553"/>
<dbReference type="PANTHER" id="PTHR38696">
    <property type="entry name" value="MEDIATOR OF RNA POLYMERASE II TRANSCRIPTION SUBUNIT 13"/>
    <property type="match status" value="1"/>
</dbReference>
<dbReference type="AlphaFoldDB" id="W4KN90"/>
<dbReference type="eggNOG" id="ENOG502SQ18">
    <property type="taxonomic scope" value="Eukaryota"/>
</dbReference>
<dbReference type="OrthoDB" id="3255427at2759"/>
<feature type="compositionally biased region" description="Polar residues" evidence="1">
    <location>
        <begin position="39"/>
        <end position="52"/>
    </location>
</feature>
<dbReference type="InParanoid" id="W4KN90"/>
<dbReference type="PANTHER" id="PTHR38696:SF1">
    <property type="entry name" value="MEDIATOR OF RNA POLYMERASE II TRANSCRIPTION SUBUNIT 13"/>
    <property type="match status" value="1"/>
</dbReference>
<dbReference type="Proteomes" id="UP000030671">
    <property type="component" value="Unassembled WGS sequence"/>
</dbReference>
<protein>
    <submittedName>
        <fullName evidence="2">Uncharacterized protein</fullName>
    </submittedName>
</protein>
<dbReference type="RefSeq" id="XP_009541120.1">
    <property type="nucleotide sequence ID" value="XM_009542825.1"/>
</dbReference>
<evidence type="ECO:0000313" key="2">
    <source>
        <dbReference type="EMBL" id="ETW87189.1"/>
    </source>
</evidence>
<feature type="region of interest" description="Disordered" evidence="1">
    <location>
        <begin position="1"/>
        <end position="57"/>
    </location>
</feature>
<dbReference type="HOGENOM" id="CLU_057382_0_0_1"/>
<proteinExistence type="predicted"/>
<dbReference type="KEGG" id="hir:HETIRDRAFT_406928"/>
<dbReference type="EMBL" id="KI925454">
    <property type="protein sequence ID" value="ETW87189.1"/>
    <property type="molecule type" value="Genomic_DNA"/>
</dbReference>
<sequence>MLRPLSLSHLPTRLRPASQRPSYLPPAKSAMKKIERSHTSAVPLTRARTQSGGEARARLDSIARTRTNSSTSNVKLPDHIFLQIQPPNRLTLHNFADQHTLNEFQEHIFPMWRLGIEHHHVDGLNWHVTFSGSPWNLNGSDSNDVQRMICRIFWVLANQGYVYLTTINNGRTLHAPRLVFVRSVPDPGAHFFAMTMNNAGDEITFIDPPASVSQSLGLYMRSVFPRRIENDTVDNHFLRIRVKQSISLPKIDKDFFLAHVLKNVNGFYFKLDASVPLARKGFLGLGGRQELWVFKGSPQWWRQPMAGR</sequence>
<reference evidence="2 3" key="1">
    <citation type="journal article" date="2012" name="New Phytol.">
        <title>Insight into trade-off between wood decay and parasitism from the genome of a fungal forest pathogen.</title>
        <authorList>
            <person name="Olson A."/>
            <person name="Aerts A."/>
            <person name="Asiegbu F."/>
            <person name="Belbahri L."/>
            <person name="Bouzid O."/>
            <person name="Broberg A."/>
            <person name="Canback B."/>
            <person name="Coutinho P.M."/>
            <person name="Cullen D."/>
            <person name="Dalman K."/>
            <person name="Deflorio G."/>
            <person name="van Diepen L.T."/>
            <person name="Dunand C."/>
            <person name="Duplessis S."/>
            <person name="Durling M."/>
            <person name="Gonthier P."/>
            <person name="Grimwood J."/>
            <person name="Fossdal C.G."/>
            <person name="Hansson D."/>
            <person name="Henrissat B."/>
            <person name="Hietala A."/>
            <person name="Himmelstrand K."/>
            <person name="Hoffmeister D."/>
            <person name="Hogberg N."/>
            <person name="James T.Y."/>
            <person name="Karlsson M."/>
            <person name="Kohler A."/>
            <person name="Kues U."/>
            <person name="Lee Y.H."/>
            <person name="Lin Y.C."/>
            <person name="Lind M."/>
            <person name="Lindquist E."/>
            <person name="Lombard V."/>
            <person name="Lucas S."/>
            <person name="Lunden K."/>
            <person name="Morin E."/>
            <person name="Murat C."/>
            <person name="Park J."/>
            <person name="Raffaello T."/>
            <person name="Rouze P."/>
            <person name="Salamov A."/>
            <person name="Schmutz J."/>
            <person name="Solheim H."/>
            <person name="Stahlberg J."/>
            <person name="Velez H."/>
            <person name="de Vries R.P."/>
            <person name="Wiebenga A."/>
            <person name="Woodward S."/>
            <person name="Yakovlev I."/>
            <person name="Garbelotto M."/>
            <person name="Martin F."/>
            <person name="Grigoriev I.V."/>
            <person name="Stenlid J."/>
        </authorList>
    </citation>
    <scope>NUCLEOTIDE SEQUENCE [LARGE SCALE GENOMIC DNA]</scope>
    <source>
        <strain evidence="2 3">TC 32-1</strain>
    </source>
</reference>
<keyword evidence="3" id="KW-1185">Reference proteome</keyword>
<evidence type="ECO:0000313" key="3">
    <source>
        <dbReference type="Proteomes" id="UP000030671"/>
    </source>
</evidence>
<organism evidence="2 3">
    <name type="scientific">Heterobasidion irregulare (strain TC 32-1)</name>
    <dbReference type="NCBI Taxonomy" id="747525"/>
    <lineage>
        <taxon>Eukaryota</taxon>
        <taxon>Fungi</taxon>
        <taxon>Dikarya</taxon>
        <taxon>Basidiomycota</taxon>
        <taxon>Agaricomycotina</taxon>
        <taxon>Agaricomycetes</taxon>
        <taxon>Russulales</taxon>
        <taxon>Bondarzewiaceae</taxon>
        <taxon>Heterobasidion</taxon>
        <taxon>Heterobasidion annosum species complex</taxon>
    </lineage>
</organism>
<gene>
    <name evidence="2" type="ORF">HETIRDRAFT_406928</name>
</gene>
<accession>W4KN90</accession>